<gene>
    <name evidence="1" type="ORF">AV530_017002</name>
</gene>
<dbReference type="Proteomes" id="UP000190648">
    <property type="component" value="Unassembled WGS sequence"/>
</dbReference>
<protein>
    <submittedName>
        <fullName evidence="1">Uncharacterized protein</fullName>
    </submittedName>
</protein>
<evidence type="ECO:0000313" key="2">
    <source>
        <dbReference type="Proteomes" id="UP000190648"/>
    </source>
</evidence>
<dbReference type="EMBL" id="LSYS01009367">
    <property type="protein sequence ID" value="OPJ67086.1"/>
    <property type="molecule type" value="Genomic_DNA"/>
</dbReference>
<proteinExistence type="predicted"/>
<reference evidence="1 2" key="1">
    <citation type="submission" date="2016-02" db="EMBL/GenBank/DDBJ databases">
        <title>Band-tailed pigeon sequencing and assembly.</title>
        <authorList>
            <person name="Soares A.E."/>
            <person name="Novak B.J."/>
            <person name="Rice E.S."/>
            <person name="O'Connell B."/>
            <person name="Chang D."/>
            <person name="Weber S."/>
            <person name="Shapiro B."/>
        </authorList>
    </citation>
    <scope>NUCLEOTIDE SEQUENCE [LARGE SCALE GENOMIC DNA]</scope>
    <source>
        <strain evidence="1">BTP2013</strain>
        <tissue evidence="1">Blood</tissue>
    </source>
</reference>
<sequence length="80" mass="9266">MSWDMGCCFGSLRADEKHCAETDGKVAKRRIDKFYFFHHHIQDDMAGHFINENGLQTELHLLSQQGAQFSDLQKIQQNVI</sequence>
<comment type="caution">
    <text evidence="1">The sequence shown here is derived from an EMBL/GenBank/DDBJ whole genome shotgun (WGS) entry which is preliminary data.</text>
</comment>
<accession>A0A1V4J4C4</accession>
<evidence type="ECO:0000313" key="1">
    <source>
        <dbReference type="EMBL" id="OPJ67086.1"/>
    </source>
</evidence>
<organism evidence="1 2">
    <name type="scientific">Patagioenas fasciata monilis</name>
    <dbReference type="NCBI Taxonomy" id="372326"/>
    <lineage>
        <taxon>Eukaryota</taxon>
        <taxon>Metazoa</taxon>
        <taxon>Chordata</taxon>
        <taxon>Craniata</taxon>
        <taxon>Vertebrata</taxon>
        <taxon>Euteleostomi</taxon>
        <taxon>Archelosauria</taxon>
        <taxon>Archosauria</taxon>
        <taxon>Dinosauria</taxon>
        <taxon>Saurischia</taxon>
        <taxon>Theropoda</taxon>
        <taxon>Coelurosauria</taxon>
        <taxon>Aves</taxon>
        <taxon>Neognathae</taxon>
        <taxon>Neoaves</taxon>
        <taxon>Columbimorphae</taxon>
        <taxon>Columbiformes</taxon>
        <taxon>Columbidae</taxon>
        <taxon>Patagioenas</taxon>
    </lineage>
</organism>
<dbReference type="AlphaFoldDB" id="A0A1V4J4C4"/>
<name>A0A1V4J4C4_PATFA</name>
<keyword evidence="2" id="KW-1185">Reference proteome</keyword>